<comment type="subunit">
    <text evidence="14 15">F-type ATPases have 2 components, F(1) - the catalytic core - and F(0) - the membrane proton channel. F(1) has five subunits: alpha(3), beta(3), gamma(1), delta(1), epsilon(1). F(0) has three main subunits: a(1), b(2) and c(10-14). The alpha and beta chains form an alternating ring which encloses part of the gamma chain. F(1) is attached to F(0) by a central stalk formed by the gamma and epsilon chains, while a peripheral stalk is formed by the delta and b chains.</text>
</comment>
<dbReference type="InterPro" id="IPR002146">
    <property type="entry name" value="ATP_synth_b/b'su_bac/chlpt"/>
</dbReference>
<evidence type="ECO:0000256" key="15">
    <source>
        <dbReference type="HAMAP-Rule" id="MF_01398"/>
    </source>
</evidence>
<dbReference type="RefSeq" id="WP_023431227.1">
    <property type="nucleotide sequence ID" value="NZ_AWXZ01000016.1"/>
</dbReference>
<dbReference type="SUPFAM" id="SSF58113">
    <property type="entry name" value="Apolipoprotein A-I"/>
    <property type="match status" value="1"/>
</dbReference>
<evidence type="ECO:0000256" key="9">
    <source>
        <dbReference type="ARBA" id="ARBA00023065"/>
    </source>
</evidence>
<dbReference type="GO" id="GO:0005886">
    <property type="term" value="C:plasma membrane"/>
    <property type="evidence" value="ECO:0007669"/>
    <property type="project" value="UniProtKB-SubCell"/>
</dbReference>
<keyword evidence="7 15" id="KW-0375">Hydrogen ion transport</keyword>
<dbReference type="GO" id="GO:0046933">
    <property type="term" value="F:proton-transporting ATP synthase activity, rotational mechanism"/>
    <property type="evidence" value="ECO:0007669"/>
    <property type="project" value="UniProtKB-UniRule"/>
</dbReference>
<accession>V4TK05</accession>
<dbReference type="GO" id="GO:0045259">
    <property type="term" value="C:proton-transporting ATP synthase complex"/>
    <property type="evidence" value="ECO:0007669"/>
    <property type="project" value="UniProtKB-KW"/>
</dbReference>
<comment type="similarity">
    <text evidence="2 15 16">Belongs to the ATPase B chain family.</text>
</comment>
<organism evidence="18 19">
    <name type="scientific">Lutibaculum baratangense AMV1</name>
    <dbReference type="NCBI Taxonomy" id="631454"/>
    <lineage>
        <taxon>Bacteria</taxon>
        <taxon>Pseudomonadati</taxon>
        <taxon>Pseudomonadota</taxon>
        <taxon>Alphaproteobacteria</taxon>
        <taxon>Hyphomicrobiales</taxon>
        <taxon>Tepidamorphaceae</taxon>
        <taxon>Lutibaculum</taxon>
    </lineage>
</organism>
<evidence type="ECO:0000256" key="13">
    <source>
        <dbReference type="ARBA" id="ARBA00025614"/>
    </source>
</evidence>
<feature type="coiled-coil region" evidence="17">
    <location>
        <begin position="106"/>
        <end position="155"/>
    </location>
</feature>
<comment type="caution">
    <text evidence="18">The sequence shown here is derived from an EMBL/GenBank/DDBJ whole genome shotgun (WGS) entry which is preliminary data.</text>
</comment>
<keyword evidence="19" id="KW-1185">Reference proteome</keyword>
<dbReference type="InterPro" id="IPR050059">
    <property type="entry name" value="ATP_synthase_B_chain"/>
</dbReference>
<dbReference type="Proteomes" id="UP000017819">
    <property type="component" value="Unassembled WGS sequence"/>
</dbReference>
<dbReference type="CDD" id="cd06503">
    <property type="entry name" value="ATP-synt_Fo_b"/>
    <property type="match status" value="1"/>
</dbReference>
<reference evidence="18 19" key="1">
    <citation type="journal article" date="2014" name="Genome Announc.">
        <title>Draft Genome Sequence of Lutibaculum baratangense Strain AMV1T, Isolated from a Mud Volcano in Andamans, India.</title>
        <authorList>
            <person name="Singh A."/>
            <person name="Sreenivas A."/>
            <person name="Sathyanarayana Reddy G."/>
            <person name="Pinnaka A.K."/>
            <person name="Shivaji S."/>
        </authorList>
    </citation>
    <scope>NUCLEOTIDE SEQUENCE [LARGE SCALE GENOMIC DNA]</scope>
    <source>
        <strain evidence="18 19">AMV1</strain>
    </source>
</reference>
<evidence type="ECO:0000256" key="17">
    <source>
        <dbReference type="SAM" id="Coils"/>
    </source>
</evidence>
<dbReference type="OrthoDB" id="9805716at2"/>
<dbReference type="EMBL" id="AWXZ01000016">
    <property type="protein sequence ID" value="ESR26223.1"/>
    <property type="molecule type" value="Genomic_DNA"/>
</dbReference>
<evidence type="ECO:0000256" key="14">
    <source>
        <dbReference type="ARBA" id="ARBA00025830"/>
    </source>
</evidence>
<sequence>MKSIEMARFVVAQADEGLTSPSVAQELDLELTEELHEEVGVAEDHQDSGMPQLATETYASQLFWLALCFVVLYLIMSRAALPRIATAIENRRDRIASDLDTAARLKEETDEVIATYEAELAQARAKANQIAGDTRDRINQQLAEERGEVEERMAERTAAAEKHVAEVKARALAEVDSAAIDATSEIVDLLIGNRPTEAEAAAAVKAVRS</sequence>
<evidence type="ECO:0000256" key="1">
    <source>
        <dbReference type="ARBA" id="ARBA00004377"/>
    </source>
</evidence>
<keyword evidence="18" id="KW-0378">Hydrolase</keyword>
<dbReference type="GO" id="GO:0016787">
    <property type="term" value="F:hydrolase activity"/>
    <property type="evidence" value="ECO:0007669"/>
    <property type="project" value="UniProtKB-KW"/>
</dbReference>
<dbReference type="AlphaFoldDB" id="V4TK05"/>
<evidence type="ECO:0000256" key="4">
    <source>
        <dbReference type="ARBA" id="ARBA00022475"/>
    </source>
</evidence>
<protein>
    <recommendedName>
        <fullName evidence="15">ATP synthase subunit b</fullName>
    </recommendedName>
    <alternativeName>
        <fullName evidence="15">ATP synthase F(0) sector subunit b</fullName>
    </alternativeName>
    <alternativeName>
        <fullName evidence="15">ATPase subunit I</fullName>
    </alternativeName>
    <alternativeName>
        <fullName evidence="15">F-type ATPase subunit b</fullName>
        <shortName evidence="15">F-ATPase subunit b</shortName>
    </alternativeName>
</protein>
<evidence type="ECO:0000256" key="2">
    <source>
        <dbReference type="ARBA" id="ARBA00005513"/>
    </source>
</evidence>
<dbReference type="GO" id="GO:0046961">
    <property type="term" value="F:proton-transporting ATPase activity, rotational mechanism"/>
    <property type="evidence" value="ECO:0007669"/>
    <property type="project" value="TreeGrafter"/>
</dbReference>
<gene>
    <name evidence="15" type="primary">atpF</name>
    <name evidence="18" type="ORF">N177_1082</name>
</gene>
<evidence type="ECO:0000256" key="16">
    <source>
        <dbReference type="RuleBase" id="RU003848"/>
    </source>
</evidence>
<dbReference type="eggNOG" id="COG0711">
    <property type="taxonomic scope" value="Bacteria"/>
</dbReference>
<evidence type="ECO:0000256" key="12">
    <source>
        <dbReference type="ARBA" id="ARBA00025198"/>
    </source>
</evidence>
<evidence type="ECO:0000256" key="6">
    <source>
        <dbReference type="ARBA" id="ARBA00022692"/>
    </source>
</evidence>
<dbReference type="PANTHER" id="PTHR33445">
    <property type="entry name" value="ATP SYNTHASE SUBUNIT B', CHLOROPLASTIC"/>
    <property type="match status" value="1"/>
</dbReference>
<evidence type="ECO:0000256" key="5">
    <source>
        <dbReference type="ARBA" id="ARBA00022547"/>
    </source>
</evidence>
<dbReference type="STRING" id="631454.N177_1082"/>
<keyword evidence="6 15" id="KW-0812">Transmembrane</keyword>
<feature type="transmembrane region" description="Helical" evidence="15">
    <location>
        <begin position="58"/>
        <end position="76"/>
    </location>
</feature>
<keyword evidence="3 15" id="KW-0813">Transport</keyword>
<dbReference type="HAMAP" id="MF_01398">
    <property type="entry name" value="ATP_synth_b_bprime"/>
    <property type="match status" value="1"/>
</dbReference>
<keyword evidence="5 15" id="KW-0138">CF(0)</keyword>
<keyword evidence="11 15" id="KW-0066">ATP synthesis</keyword>
<name>V4TK05_9HYPH</name>
<dbReference type="NCBIfam" id="NF006612">
    <property type="entry name" value="PRK09174.1"/>
    <property type="match status" value="1"/>
</dbReference>
<evidence type="ECO:0000256" key="3">
    <source>
        <dbReference type="ARBA" id="ARBA00022448"/>
    </source>
</evidence>
<keyword evidence="10 15" id="KW-0472">Membrane</keyword>
<evidence type="ECO:0000256" key="8">
    <source>
        <dbReference type="ARBA" id="ARBA00022989"/>
    </source>
</evidence>
<keyword evidence="4 15" id="KW-1003">Cell membrane</keyword>
<evidence type="ECO:0000256" key="11">
    <source>
        <dbReference type="ARBA" id="ARBA00023310"/>
    </source>
</evidence>
<proteinExistence type="inferred from homology"/>
<comment type="function">
    <text evidence="12 15">F(1)F(0) ATP synthase produces ATP from ADP in the presence of a proton or sodium gradient. F-type ATPases consist of two structural domains, F(1) containing the extramembraneous catalytic core and F(0) containing the membrane proton channel, linked together by a central stalk and a peripheral stalk. During catalysis, ATP synthesis in the catalytic domain of F(1) is coupled via a rotary mechanism of the central stalk subunits to proton translocation.</text>
</comment>
<evidence type="ECO:0000256" key="10">
    <source>
        <dbReference type="ARBA" id="ARBA00023136"/>
    </source>
</evidence>
<evidence type="ECO:0000256" key="7">
    <source>
        <dbReference type="ARBA" id="ARBA00022781"/>
    </source>
</evidence>
<comment type="subcellular location">
    <subcellularLocation>
        <location evidence="1">Cell inner membrane</location>
        <topology evidence="1">Single-pass membrane protein</topology>
    </subcellularLocation>
    <subcellularLocation>
        <location evidence="15">Cell membrane</location>
        <topology evidence="15">Single-pass membrane protein</topology>
    </subcellularLocation>
</comment>
<dbReference type="Pfam" id="PF00430">
    <property type="entry name" value="ATP-synt_B"/>
    <property type="match status" value="1"/>
</dbReference>
<comment type="function">
    <text evidence="13">Component of the F(0) channel, it forms part of the peripheral stalk, linking F(1) to F(0). The b'-subunit is a diverged and duplicated form of b found in plants and photosynthetic bacteria.</text>
</comment>
<keyword evidence="9 15" id="KW-0406">Ion transport</keyword>
<evidence type="ECO:0000313" key="19">
    <source>
        <dbReference type="Proteomes" id="UP000017819"/>
    </source>
</evidence>
<evidence type="ECO:0000313" key="18">
    <source>
        <dbReference type="EMBL" id="ESR26223.1"/>
    </source>
</evidence>
<keyword evidence="8 15" id="KW-1133">Transmembrane helix</keyword>
<dbReference type="PANTHER" id="PTHR33445:SF1">
    <property type="entry name" value="ATP SYNTHASE SUBUNIT B"/>
    <property type="match status" value="1"/>
</dbReference>
<keyword evidence="17" id="KW-0175">Coiled coil</keyword>